<dbReference type="SMART" id="SM00493">
    <property type="entry name" value="TOPRIM"/>
    <property type="match status" value="1"/>
</dbReference>
<evidence type="ECO:0000259" key="15">
    <source>
        <dbReference type="PROSITE" id="PS50880"/>
    </source>
</evidence>
<keyword evidence="4 12" id="KW-0548">Nucleotidyltransferase</keyword>
<feature type="compositionally biased region" description="Basic and acidic residues" evidence="14">
    <location>
        <begin position="475"/>
        <end position="498"/>
    </location>
</feature>
<dbReference type="NCBIfam" id="TIGR01391">
    <property type="entry name" value="dnaG"/>
    <property type="match status" value="1"/>
</dbReference>
<dbReference type="PROSITE" id="PS50880">
    <property type="entry name" value="TOPRIM"/>
    <property type="match status" value="1"/>
</dbReference>
<evidence type="ECO:0000256" key="7">
    <source>
        <dbReference type="ARBA" id="ARBA00022771"/>
    </source>
</evidence>
<dbReference type="OrthoDB" id="9803773at2"/>
<keyword evidence="10 12" id="KW-0238">DNA-binding</keyword>
<sequence>MAGRIPEQDIAAIRERTRIEEVVGEYVALKPGGADSMKGLSPFKDEKTPSFHVRPQHGYFHCFSTGEGGDVFAFLMKMEHISFVEAVEQLADRIGYRISYEGGGQVIQRDRGTRSRLVQANAAAQQFYAERLREDPEAETARAFLIDRGFDLAHAERFGCGYAPAGWDTMSKHLMRQGFEPKELESAGLSKTSSRGTLIDRFHRRLLWPIRNLAGEVIGFGARKLFEDDTLGKYMNTPETMLYKKSQVLFGLDLAKRDVASQRRAVVVEGYTDVMAMHAAGVTTAVAACGTAFGEDHLSTLRRLMLDDNYFRGEIIYTFDGDEAGKKAAMRAFSGDQQFSGRTFVAVAPAGQDPCDLRQNKGDAAVRDLISTRVPMFEFAIRSMLDEYDLDHAEGRVEALRRTVPVVADIRDSALRDEYARQLAGWVGWDDPATVLRRVREEARKRGRARAAAAGPRGTGPRGRGPGGAGGGPRPLRDRAERGGGRRDDDEPVAREDQPAPAAPAGVPLPSPADPELWPQREALKAALQYPGLAGPLFDSLPSECFTHPAYARIADAVSASGGCASGKSGANWVAEVSQGLEDDGLRRLVGLMAVETLRVAEEALPRYVSGVLARLQEVWVSGQIADLKSKVQRMSPAADPEGYSALFGDLVALEEYRRGLLEQAVGATPDIA</sequence>
<keyword evidence="6 13" id="KW-0479">Metal-binding</keyword>
<evidence type="ECO:0000256" key="1">
    <source>
        <dbReference type="ARBA" id="ARBA00022478"/>
    </source>
</evidence>
<dbReference type="Gene3D" id="3.90.580.10">
    <property type="entry name" value="Zinc finger, CHC2-type domain"/>
    <property type="match status" value="1"/>
</dbReference>
<dbReference type="GO" id="GO:0000428">
    <property type="term" value="C:DNA-directed RNA polymerase complex"/>
    <property type="evidence" value="ECO:0007669"/>
    <property type="project" value="UniProtKB-KW"/>
</dbReference>
<comment type="catalytic activity">
    <reaction evidence="12">
        <text>ssDNA + n NTP = ssDNA/pppN(pN)n-1 hybrid + (n-1) diphosphate.</text>
        <dbReference type="EC" id="2.7.7.101"/>
    </reaction>
</comment>
<keyword evidence="8 13" id="KW-0862">Zinc</keyword>
<dbReference type="FunFam" id="3.90.980.10:FF:000001">
    <property type="entry name" value="DNA primase"/>
    <property type="match status" value="1"/>
</dbReference>
<keyword evidence="11 12" id="KW-0804">Transcription</keyword>
<evidence type="ECO:0000313" key="16">
    <source>
        <dbReference type="EMBL" id="PAY22953.1"/>
    </source>
</evidence>
<keyword evidence="1 12" id="KW-0240">DNA-directed RNA polymerase</keyword>
<dbReference type="InterPro" id="IPR050219">
    <property type="entry name" value="DnaG_primase"/>
</dbReference>
<dbReference type="GO" id="GO:0003677">
    <property type="term" value="F:DNA binding"/>
    <property type="evidence" value="ECO:0007669"/>
    <property type="project" value="UniProtKB-KW"/>
</dbReference>
<dbReference type="GO" id="GO:0005737">
    <property type="term" value="C:cytoplasm"/>
    <property type="evidence" value="ECO:0007669"/>
    <property type="project" value="TreeGrafter"/>
</dbReference>
<keyword evidence="5 12" id="KW-0235">DNA replication</keyword>
<dbReference type="InterPro" id="IPR034151">
    <property type="entry name" value="TOPRIM_DnaG_bac"/>
</dbReference>
<dbReference type="SMART" id="SM00766">
    <property type="entry name" value="DnaG_DnaB_bind"/>
    <property type="match status" value="1"/>
</dbReference>
<keyword evidence="2 12" id="KW-0639">Primosome</keyword>
<dbReference type="InterPro" id="IPR019475">
    <property type="entry name" value="DNA_primase_DnaB-bd"/>
</dbReference>
<dbReference type="PANTHER" id="PTHR30313:SF2">
    <property type="entry name" value="DNA PRIMASE"/>
    <property type="match status" value="1"/>
</dbReference>
<reference evidence="17" key="1">
    <citation type="submission" date="2017-09" db="EMBL/GenBank/DDBJ databases">
        <authorList>
            <person name="Zhang Y."/>
            <person name="Huang X."/>
            <person name="Liu J."/>
            <person name="Lu L."/>
            <person name="Peng K."/>
        </authorList>
    </citation>
    <scope>NUCLEOTIDE SEQUENCE [LARGE SCALE GENOMIC DNA]</scope>
    <source>
        <strain evidence="17">S-XJ-1</strain>
    </source>
</reference>
<protein>
    <recommendedName>
        <fullName evidence="12 13">DNA primase</fullName>
        <ecNumber evidence="12">2.7.7.101</ecNumber>
    </recommendedName>
</protein>
<dbReference type="EMBL" id="NTGA01000018">
    <property type="protein sequence ID" value="PAY22953.1"/>
    <property type="molecule type" value="Genomic_DNA"/>
</dbReference>
<dbReference type="InterPro" id="IPR002694">
    <property type="entry name" value="Znf_CHC2"/>
</dbReference>
<dbReference type="FunFam" id="3.90.580.10:FF:000001">
    <property type="entry name" value="DNA primase"/>
    <property type="match status" value="1"/>
</dbReference>
<dbReference type="SUPFAM" id="SSF57783">
    <property type="entry name" value="Zinc beta-ribbon"/>
    <property type="match status" value="1"/>
</dbReference>
<dbReference type="GO" id="GO:0006269">
    <property type="term" value="P:DNA replication, synthesis of primer"/>
    <property type="evidence" value="ECO:0007669"/>
    <property type="project" value="UniProtKB-UniRule"/>
</dbReference>
<dbReference type="Pfam" id="PF13662">
    <property type="entry name" value="Toprim_4"/>
    <property type="match status" value="1"/>
</dbReference>
<evidence type="ECO:0000256" key="12">
    <source>
        <dbReference type="HAMAP-Rule" id="MF_00974"/>
    </source>
</evidence>
<keyword evidence="3 12" id="KW-0808">Transferase</keyword>
<dbReference type="InterPro" id="IPR006171">
    <property type="entry name" value="TOPRIM_dom"/>
</dbReference>
<dbReference type="Proteomes" id="UP000218810">
    <property type="component" value="Unassembled WGS sequence"/>
</dbReference>
<keyword evidence="17" id="KW-1185">Reference proteome</keyword>
<dbReference type="SMART" id="SM00400">
    <property type="entry name" value="ZnF_CHCC"/>
    <property type="match status" value="1"/>
</dbReference>
<dbReference type="RefSeq" id="WP_095718375.1">
    <property type="nucleotide sequence ID" value="NZ_NTGA01000018.1"/>
</dbReference>
<evidence type="ECO:0000256" key="9">
    <source>
        <dbReference type="ARBA" id="ARBA00022842"/>
    </source>
</evidence>
<evidence type="ECO:0000256" key="3">
    <source>
        <dbReference type="ARBA" id="ARBA00022679"/>
    </source>
</evidence>
<dbReference type="Gene3D" id="3.40.1360.10">
    <property type="match status" value="1"/>
</dbReference>
<dbReference type="GO" id="GO:0008270">
    <property type="term" value="F:zinc ion binding"/>
    <property type="evidence" value="ECO:0007669"/>
    <property type="project" value="UniProtKB-KW"/>
</dbReference>
<comment type="caution">
    <text evidence="16">The sequence shown here is derived from an EMBL/GenBank/DDBJ whole genome shotgun (WGS) entry which is preliminary data.</text>
</comment>
<comment type="function">
    <text evidence="12 13">RNA polymerase that catalyzes the synthesis of short RNA molecules used as primers for DNA polymerase during DNA replication.</text>
</comment>
<evidence type="ECO:0000256" key="14">
    <source>
        <dbReference type="SAM" id="MobiDB-lite"/>
    </source>
</evidence>
<dbReference type="AlphaFoldDB" id="A0A2A2WPI8"/>
<evidence type="ECO:0000256" key="8">
    <source>
        <dbReference type="ARBA" id="ARBA00022833"/>
    </source>
</evidence>
<comment type="similarity">
    <text evidence="12 13">Belongs to the DnaG primase family.</text>
</comment>
<dbReference type="InterPro" id="IPR037068">
    <property type="entry name" value="DNA_primase_core_N_sf"/>
</dbReference>
<dbReference type="Pfam" id="PF01807">
    <property type="entry name" value="Zn_ribbon_DnaG"/>
    <property type="match status" value="1"/>
</dbReference>
<evidence type="ECO:0000256" key="4">
    <source>
        <dbReference type="ARBA" id="ARBA00022695"/>
    </source>
</evidence>
<organism evidence="16 17">
    <name type="scientific">Dietzia natronolimnaea</name>
    <dbReference type="NCBI Taxonomy" id="161920"/>
    <lineage>
        <taxon>Bacteria</taxon>
        <taxon>Bacillati</taxon>
        <taxon>Actinomycetota</taxon>
        <taxon>Actinomycetes</taxon>
        <taxon>Mycobacteriales</taxon>
        <taxon>Dietziaceae</taxon>
        <taxon>Dietzia</taxon>
    </lineage>
</organism>
<comment type="subunit">
    <text evidence="12">Monomer. Interacts with DnaB.</text>
</comment>
<dbReference type="PIRSF" id="PIRSF002811">
    <property type="entry name" value="DnaG"/>
    <property type="match status" value="1"/>
</dbReference>
<name>A0A2A2WPI8_9ACTN</name>
<dbReference type="GO" id="GO:1990077">
    <property type="term" value="C:primosome complex"/>
    <property type="evidence" value="ECO:0007669"/>
    <property type="project" value="UniProtKB-KW"/>
</dbReference>
<dbReference type="CDD" id="cd03364">
    <property type="entry name" value="TOPRIM_DnaG_primases"/>
    <property type="match status" value="1"/>
</dbReference>
<dbReference type="Pfam" id="PF10410">
    <property type="entry name" value="DnaB_bind"/>
    <property type="match status" value="1"/>
</dbReference>
<gene>
    <name evidence="12" type="primary">dnaG</name>
    <name evidence="16" type="ORF">CEY15_10320</name>
</gene>
<dbReference type="Pfam" id="PF08275">
    <property type="entry name" value="DNAG_N"/>
    <property type="match status" value="1"/>
</dbReference>
<dbReference type="InterPro" id="IPR030846">
    <property type="entry name" value="DnaG_bac"/>
</dbReference>
<dbReference type="InterPro" id="IPR013173">
    <property type="entry name" value="DNA_primase_DnaG_DnaB-bd_dom"/>
</dbReference>
<feature type="region of interest" description="Disordered" evidence="14">
    <location>
        <begin position="441"/>
        <end position="516"/>
    </location>
</feature>
<dbReference type="InterPro" id="IPR036977">
    <property type="entry name" value="DNA_primase_Znf_CHC2"/>
</dbReference>
<feature type="domain" description="Toprim" evidence="15">
    <location>
        <begin position="263"/>
        <end position="349"/>
    </location>
</feature>
<keyword evidence="9" id="KW-0460">Magnesium</keyword>
<evidence type="ECO:0000256" key="11">
    <source>
        <dbReference type="ARBA" id="ARBA00023163"/>
    </source>
</evidence>
<dbReference type="Gene3D" id="3.90.980.10">
    <property type="entry name" value="DNA primase, catalytic core, N-terminal domain"/>
    <property type="match status" value="1"/>
</dbReference>
<dbReference type="SUPFAM" id="SSF56731">
    <property type="entry name" value="DNA primase core"/>
    <property type="match status" value="1"/>
</dbReference>
<dbReference type="InterPro" id="IPR013264">
    <property type="entry name" value="DNAG_N"/>
</dbReference>
<keyword evidence="7" id="KW-0863">Zinc-finger</keyword>
<evidence type="ECO:0000313" key="17">
    <source>
        <dbReference type="Proteomes" id="UP000218810"/>
    </source>
</evidence>
<evidence type="ECO:0000256" key="2">
    <source>
        <dbReference type="ARBA" id="ARBA00022515"/>
    </source>
</evidence>
<proteinExistence type="inferred from homology"/>
<accession>A0A2A2WPI8</accession>
<comment type="cofactor">
    <cofactor evidence="13">
        <name>Zn(2+)</name>
        <dbReference type="ChEBI" id="CHEBI:29105"/>
    </cofactor>
    <text evidence="13">Binds 1 zinc ion per monomer.</text>
</comment>
<evidence type="ECO:0000256" key="5">
    <source>
        <dbReference type="ARBA" id="ARBA00022705"/>
    </source>
</evidence>
<feature type="compositionally biased region" description="Gly residues" evidence="14">
    <location>
        <begin position="457"/>
        <end position="473"/>
    </location>
</feature>
<evidence type="ECO:0000256" key="6">
    <source>
        <dbReference type="ARBA" id="ARBA00022723"/>
    </source>
</evidence>
<dbReference type="GO" id="GO:0003899">
    <property type="term" value="F:DNA-directed RNA polymerase activity"/>
    <property type="evidence" value="ECO:0007669"/>
    <property type="project" value="UniProtKB-UniRule"/>
</dbReference>
<evidence type="ECO:0000256" key="13">
    <source>
        <dbReference type="PIRNR" id="PIRNR002811"/>
    </source>
</evidence>
<dbReference type="EC" id="2.7.7.101" evidence="12"/>
<dbReference type="Pfam" id="PF08278">
    <property type="entry name" value="DnaG_DnaB_bind"/>
    <property type="match status" value="1"/>
</dbReference>
<comment type="caution">
    <text evidence="12">Lacks conserved residue(s) required for the propagation of feature annotation.</text>
</comment>
<evidence type="ECO:0000256" key="10">
    <source>
        <dbReference type="ARBA" id="ARBA00023125"/>
    </source>
</evidence>
<dbReference type="HAMAP" id="MF_00974">
    <property type="entry name" value="DNA_primase_DnaG"/>
    <property type="match status" value="1"/>
</dbReference>
<dbReference type="InterPro" id="IPR006295">
    <property type="entry name" value="DNA_primase_DnaG"/>
</dbReference>
<dbReference type="PANTHER" id="PTHR30313">
    <property type="entry name" value="DNA PRIMASE"/>
    <property type="match status" value="1"/>
</dbReference>